<dbReference type="OrthoDB" id="9803529at2"/>
<dbReference type="PATRIC" id="fig|61435.5.peg.784"/>
<sequence>MSPKDLRPNLADKAGAAVNKKPAIGDDILLEKYTDNTDDHKYVNKPSELGAEDKSRMLESGVILDDLKERSGTFIQVDNRPVHFSTQQDGIEIMSTSEAALKYDWLKDYWWKAVSVDADKYTAHVELNKADGYFIRALPGVKTEFPVQSCMYMAKNQAIQNVHNIIIAEEGSELHIITGCTSAHRTETGLHLGVTEFFIKKGAKVTFTMIHTWSPDIAVRPRTGAIVEEDGVFLSNYVVMKTVKNLQSYPVAYLNGENAVARFNSVMVCPPGSKMDVGSRVFLNARHTRTELITRALTTGGEIISRGYIEGKVPDCKGHLECRGLILGDNGIIYAIPELMGKVAGVDLSHEAAVGKIAEEEVEYLMARGLNKDEATAAIVRGFLNVDVEGLPPLLKEEMDKAIKLGDQEGM</sequence>
<dbReference type="RefSeq" id="WP_058292797.1">
    <property type="nucleotide sequence ID" value="NZ_JGYD01000026.1"/>
</dbReference>
<dbReference type="InterPro" id="IPR055346">
    <property type="entry name" value="Fe-S_cluster_assembly_SufBD"/>
</dbReference>
<comment type="similarity">
    <text evidence="1">Belongs to the iron-sulfur cluster assembly SufBD family.</text>
</comment>
<evidence type="ECO:0000313" key="3">
    <source>
        <dbReference type="EMBL" id="KSV16388.1"/>
    </source>
</evidence>
<evidence type="ECO:0000259" key="2">
    <source>
        <dbReference type="Pfam" id="PF01458"/>
    </source>
</evidence>
<dbReference type="eggNOG" id="COG0719">
    <property type="taxonomic scope" value="Bacteria"/>
</dbReference>
<comment type="caution">
    <text evidence="3">The sequence shown here is derived from an EMBL/GenBank/DDBJ whole genome shotgun (WGS) entry which is preliminary data.</text>
</comment>
<dbReference type="InterPro" id="IPR000825">
    <property type="entry name" value="SUF_FeS_clus_asmbl_SufBD_core"/>
</dbReference>
<dbReference type="SUPFAM" id="SSF101960">
    <property type="entry name" value="Stabilizer of iron transporter SufD"/>
    <property type="match status" value="1"/>
</dbReference>
<evidence type="ECO:0000313" key="4">
    <source>
        <dbReference type="Proteomes" id="UP000053577"/>
    </source>
</evidence>
<dbReference type="GO" id="GO:0016226">
    <property type="term" value="P:iron-sulfur cluster assembly"/>
    <property type="evidence" value="ECO:0007669"/>
    <property type="project" value="InterPro"/>
</dbReference>
<dbReference type="EMBL" id="JGYD01000026">
    <property type="protein sequence ID" value="KSV16388.1"/>
    <property type="molecule type" value="Genomic_DNA"/>
</dbReference>
<organism evidence="3 4">
    <name type="scientific">Dehalococcoides mccartyi</name>
    <dbReference type="NCBI Taxonomy" id="61435"/>
    <lineage>
        <taxon>Bacteria</taxon>
        <taxon>Bacillati</taxon>
        <taxon>Chloroflexota</taxon>
        <taxon>Dehalococcoidia</taxon>
        <taxon>Dehalococcoidales</taxon>
        <taxon>Dehalococcoidaceae</taxon>
        <taxon>Dehalococcoides</taxon>
    </lineage>
</organism>
<proteinExistence type="inferred from homology"/>
<dbReference type="AlphaFoldDB" id="A0A0V8LY95"/>
<reference evidence="3 4" key="1">
    <citation type="journal article" date="2015" name="Sci. Rep.">
        <title>A comparative genomics and reductive dehalogenase gene transcription study of two chloroethene-respiring bacteria, Dehalococcoides mccartyi strains MB and 11a.</title>
        <authorList>
            <person name="Low A."/>
            <person name="Shen Z."/>
            <person name="Cheng D."/>
            <person name="Rogers M.J."/>
            <person name="Lee P.K."/>
            <person name="He J."/>
        </authorList>
    </citation>
    <scope>NUCLEOTIDE SEQUENCE [LARGE SCALE GENOMIC DNA]</scope>
    <source>
        <strain evidence="3 4">MB</strain>
    </source>
</reference>
<accession>A0A0V8LY95</accession>
<dbReference type="InterPro" id="IPR037284">
    <property type="entry name" value="SUF_FeS_clus_asmbl_SufBD_sf"/>
</dbReference>
<evidence type="ECO:0000256" key="1">
    <source>
        <dbReference type="ARBA" id="ARBA00043967"/>
    </source>
</evidence>
<dbReference type="Proteomes" id="UP000053577">
    <property type="component" value="Unassembled WGS sequence"/>
</dbReference>
<gene>
    <name evidence="3" type="ORF">DA01_03915</name>
</gene>
<protein>
    <recommendedName>
        <fullName evidence="2">SUF system FeS cluster assembly SufBD core domain-containing protein</fullName>
    </recommendedName>
</protein>
<dbReference type="Pfam" id="PF01458">
    <property type="entry name" value="SUFBD_core"/>
    <property type="match status" value="1"/>
</dbReference>
<feature type="domain" description="SUF system FeS cluster assembly SufBD core" evidence="2">
    <location>
        <begin position="155"/>
        <end position="383"/>
    </location>
</feature>
<dbReference type="PANTHER" id="PTHR30508">
    <property type="entry name" value="FES CLUSTER ASSEMBLY PROTEIN SUF"/>
    <property type="match status" value="1"/>
</dbReference>
<dbReference type="PANTHER" id="PTHR30508:SF1">
    <property type="entry name" value="UPF0051 PROTEIN ABCI8, CHLOROPLASTIC-RELATED"/>
    <property type="match status" value="1"/>
</dbReference>
<name>A0A0V8LY95_9CHLR</name>